<sequence>MASDLWEKVKKRFRNTVMENTEAGNLVQSKESRDRLNTSKNFEQNVDWTDFEKYFAKDEYIKFLKNTKTEQSLQVYEEHKIEDAKYKNILERALQQMKVSDKDEKESKFTHRSEAHSRTSSNSSSVAIRKRAKAEAAQAKLEFAMKEADLQKQKAYIEGKKKLQVQRHLLKG</sequence>
<accession>A0A6J8ADQ5</accession>
<dbReference type="EMBL" id="CACVKT020001114">
    <property type="protein sequence ID" value="CAC5365277.1"/>
    <property type="molecule type" value="Genomic_DNA"/>
</dbReference>
<organism evidence="2 3">
    <name type="scientific">Mytilus coruscus</name>
    <name type="common">Sea mussel</name>
    <dbReference type="NCBI Taxonomy" id="42192"/>
    <lineage>
        <taxon>Eukaryota</taxon>
        <taxon>Metazoa</taxon>
        <taxon>Spiralia</taxon>
        <taxon>Lophotrochozoa</taxon>
        <taxon>Mollusca</taxon>
        <taxon>Bivalvia</taxon>
        <taxon>Autobranchia</taxon>
        <taxon>Pteriomorphia</taxon>
        <taxon>Mytilida</taxon>
        <taxon>Mytiloidea</taxon>
        <taxon>Mytilidae</taxon>
        <taxon>Mytilinae</taxon>
        <taxon>Mytilus</taxon>
    </lineage>
</organism>
<gene>
    <name evidence="2" type="ORF">MCOR_6015</name>
</gene>
<evidence type="ECO:0000256" key="1">
    <source>
        <dbReference type="SAM" id="MobiDB-lite"/>
    </source>
</evidence>
<feature type="compositionally biased region" description="Basic and acidic residues" evidence="1">
    <location>
        <begin position="99"/>
        <end position="117"/>
    </location>
</feature>
<proteinExistence type="predicted"/>
<keyword evidence="3" id="KW-1185">Reference proteome</keyword>
<name>A0A6J8ADQ5_MYTCO</name>
<dbReference type="AlphaFoldDB" id="A0A6J8ADQ5"/>
<evidence type="ECO:0000313" key="2">
    <source>
        <dbReference type="EMBL" id="CAC5365277.1"/>
    </source>
</evidence>
<protein>
    <submittedName>
        <fullName evidence="2">Uncharacterized protein</fullName>
    </submittedName>
</protein>
<dbReference type="Proteomes" id="UP000507470">
    <property type="component" value="Unassembled WGS sequence"/>
</dbReference>
<evidence type="ECO:0000313" key="3">
    <source>
        <dbReference type="Proteomes" id="UP000507470"/>
    </source>
</evidence>
<reference evidence="2 3" key="1">
    <citation type="submission" date="2020-06" db="EMBL/GenBank/DDBJ databases">
        <authorList>
            <person name="Li R."/>
            <person name="Bekaert M."/>
        </authorList>
    </citation>
    <scope>NUCLEOTIDE SEQUENCE [LARGE SCALE GENOMIC DNA]</scope>
    <source>
        <strain evidence="3">wild</strain>
    </source>
</reference>
<feature type="region of interest" description="Disordered" evidence="1">
    <location>
        <begin position="97"/>
        <end position="131"/>
    </location>
</feature>